<dbReference type="GO" id="GO:0005524">
    <property type="term" value="F:ATP binding"/>
    <property type="evidence" value="ECO:0007669"/>
    <property type="project" value="UniProtKB-UniRule"/>
</dbReference>
<dbReference type="CDD" id="cd17932">
    <property type="entry name" value="DEXQc_UvrD"/>
    <property type="match status" value="1"/>
</dbReference>
<keyword evidence="6" id="KW-0413">Isomerase</keyword>
<dbReference type="PROSITE" id="PS51198">
    <property type="entry name" value="UVRD_HELICASE_ATP_BIND"/>
    <property type="match status" value="1"/>
</dbReference>
<evidence type="ECO:0000313" key="14">
    <source>
        <dbReference type="EMBL" id="CCG09056.1"/>
    </source>
</evidence>
<dbReference type="InterPro" id="IPR000212">
    <property type="entry name" value="DNA_helicase_UvrD/REP"/>
</dbReference>
<dbReference type="HOGENOM" id="CLU_004585_5_5_5"/>
<evidence type="ECO:0000256" key="8">
    <source>
        <dbReference type="ARBA" id="ARBA00034808"/>
    </source>
</evidence>
<dbReference type="GO" id="GO:0003677">
    <property type="term" value="F:DNA binding"/>
    <property type="evidence" value="ECO:0007669"/>
    <property type="project" value="InterPro"/>
</dbReference>
<evidence type="ECO:0000256" key="2">
    <source>
        <dbReference type="ARBA" id="ARBA00022741"/>
    </source>
</evidence>
<dbReference type="EMBL" id="HE663493">
    <property type="protein sequence ID" value="CCG09056.1"/>
    <property type="molecule type" value="Genomic_DNA"/>
</dbReference>
<feature type="region of interest" description="Disordered" evidence="11">
    <location>
        <begin position="22"/>
        <end position="53"/>
    </location>
</feature>
<protein>
    <recommendedName>
        <fullName evidence="8">DNA 3'-5' helicase</fullName>
        <ecNumber evidence="8">5.6.2.4</ecNumber>
    </recommendedName>
</protein>
<dbReference type="Proteomes" id="UP000033220">
    <property type="component" value="Chromosome DSM 122"/>
</dbReference>
<dbReference type="KEGG" id="rpm:RSPPHO_02430"/>
<evidence type="ECO:0000256" key="11">
    <source>
        <dbReference type="SAM" id="MobiDB-lite"/>
    </source>
</evidence>
<evidence type="ECO:0000259" key="13">
    <source>
        <dbReference type="PROSITE" id="PS51217"/>
    </source>
</evidence>
<evidence type="ECO:0000256" key="1">
    <source>
        <dbReference type="ARBA" id="ARBA00009922"/>
    </source>
</evidence>
<keyword evidence="4 10" id="KW-0347">Helicase</keyword>
<dbReference type="InterPro" id="IPR013986">
    <property type="entry name" value="DExx_box_DNA_helicase_dom_sf"/>
</dbReference>
<keyword evidence="3 10" id="KW-0378">Hydrolase</keyword>
<feature type="compositionally biased region" description="Pro residues" evidence="11">
    <location>
        <begin position="30"/>
        <end position="48"/>
    </location>
</feature>
<dbReference type="InterPro" id="IPR027417">
    <property type="entry name" value="P-loop_NTPase"/>
</dbReference>
<dbReference type="PROSITE" id="PS51217">
    <property type="entry name" value="UVRD_HELICASE_CTER"/>
    <property type="match status" value="1"/>
</dbReference>
<evidence type="ECO:0000256" key="3">
    <source>
        <dbReference type="ARBA" id="ARBA00022801"/>
    </source>
</evidence>
<dbReference type="PATRIC" id="fig|1150469.3.peg.2759"/>
<evidence type="ECO:0000313" key="15">
    <source>
        <dbReference type="Proteomes" id="UP000033220"/>
    </source>
</evidence>
<evidence type="ECO:0000256" key="6">
    <source>
        <dbReference type="ARBA" id="ARBA00023235"/>
    </source>
</evidence>
<evidence type="ECO:0000256" key="4">
    <source>
        <dbReference type="ARBA" id="ARBA00022806"/>
    </source>
</evidence>
<keyword evidence="15" id="KW-1185">Reference proteome</keyword>
<dbReference type="eggNOG" id="COG0210">
    <property type="taxonomic scope" value="Bacteria"/>
</dbReference>
<evidence type="ECO:0000259" key="12">
    <source>
        <dbReference type="PROSITE" id="PS51198"/>
    </source>
</evidence>
<evidence type="ECO:0000256" key="5">
    <source>
        <dbReference type="ARBA" id="ARBA00022840"/>
    </source>
</evidence>
<dbReference type="GO" id="GO:0033202">
    <property type="term" value="C:DNA helicase complex"/>
    <property type="evidence" value="ECO:0007669"/>
    <property type="project" value="TreeGrafter"/>
</dbReference>
<dbReference type="SUPFAM" id="SSF52540">
    <property type="entry name" value="P-loop containing nucleoside triphosphate hydrolases"/>
    <property type="match status" value="1"/>
</dbReference>
<gene>
    <name evidence="14" type="ORF">RSPPHO_02430</name>
</gene>
<dbReference type="GO" id="GO:0005829">
    <property type="term" value="C:cytosol"/>
    <property type="evidence" value="ECO:0007669"/>
    <property type="project" value="TreeGrafter"/>
</dbReference>
<dbReference type="Pfam" id="PF00580">
    <property type="entry name" value="UvrD-helicase"/>
    <property type="match status" value="1"/>
</dbReference>
<dbReference type="Pfam" id="PF13361">
    <property type="entry name" value="UvrD_C"/>
    <property type="match status" value="2"/>
</dbReference>
<dbReference type="PANTHER" id="PTHR11070:SF59">
    <property type="entry name" value="DNA 3'-5' HELICASE"/>
    <property type="match status" value="1"/>
</dbReference>
<comment type="catalytic activity">
    <reaction evidence="9">
        <text>ATP + H2O = ADP + phosphate + H(+)</text>
        <dbReference type="Rhea" id="RHEA:13065"/>
        <dbReference type="ChEBI" id="CHEBI:15377"/>
        <dbReference type="ChEBI" id="CHEBI:15378"/>
        <dbReference type="ChEBI" id="CHEBI:30616"/>
        <dbReference type="ChEBI" id="CHEBI:43474"/>
        <dbReference type="ChEBI" id="CHEBI:456216"/>
        <dbReference type="EC" id="5.6.2.4"/>
    </reaction>
</comment>
<feature type="binding site" evidence="10">
    <location>
        <begin position="75"/>
        <end position="82"/>
    </location>
    <ligand>
        <name>ATP</name>
        <dbReference type="ChEBI" id="CHEBI:30616"/>
    </ligand>
</feature>
<feature type="domain" description="UvrD-like helicase ATP-binding" evidence="12">
    <location>
        <begin position="54"/>
        <end position="314"/>
    </location>
</feature>
<dbReference type="Gene3D" id="3.40.50.300">
    <property type="entry name" value="P-loop containing nucleotide triphosphate hydrolases"/>
    <property type="match status" value="3"/>
</dbReference>
<dbReference type="GO" id="GO:0000725">
    <property type="term" value="P:recombinational repair"/>
    <property type="evidence" value="ECO:0007669"/>
    <property type="project" value="TreeGrafter"/>
</dbReference>
<accession>H6SM41</accession>
<dbReference type="GO" id="GO:0043138">
    <property type="term" value="F:3'-5' DNA helicase activity"/>
    <property type="evidence" value="ECO:0007669"/>
    <property type="project" value="UniProtKB-EC"/>
</dbReference>
<keyword evidence="2 10" id="KW-0547">Nucleotide-binding</keyword>
<dbReference type="Gene3D" id="1.10.10.160">
    <property type="match status" value="1"/>
</dbReference>
<evidence type="ECO:0000256" key="7">
    <source>
        <dbReference type="ARBA" id="ARBA00034617"/>
    </source>
</evidence>
<dbReference type="InterPro" id="IPR014016">
    <property type="entry name" value="UvrD-like_ATP-bd"/>
</dbReference>
<organism evidence="14 15">
    <name type="scientific">Pararhodospirillum photometricum DSM 122</name>
    <dbReference type="NCBI Taxonomy" id="1150469"/>
    <lineage>
        <taxon>Bacteria</taxon>
        <taxon>Pseudomonadati</taxon>
        <taxon>Pseudomonadota</taxon>
        <taxon>Alphaproteobacteria</taxon>
        <taxon>Rhodospirillales</taxon>
        <taxon>Rhodospirillaceae</taxon>
        <taxon>Pararhodospirillum</taxon>
    </lineage>
</organism>
<evidence type="ECO:0000256" key="9">
    <source>
        <dbReference type="ARBA" id="ARBA00048988"/>
    </source>
</evidence>
<dbReference type="STRING" id="1150469.RSPPHO_02430"/>
<dbReference type="GO" id="GO:0016887">
    <property type="term" value="F:ATP hydrolysis activity"/>
    <property type="evidence" value="ECO:0007669"/>
    <property type="project" value="RHEA"/>
</dbReference>
<dbReference type="CDD" id="cd18807">
    <property type="entry name" value="SF1_C_UvrD"/>
    <property type="match status" value="1"/>
</dbReference>
<dbReference type="AlphaFoldDB" id="H6SM41"/>
<dbReference type="InterPro" id="IPR014017">
    <property type="entry name" value="DNA_helicase_UvrD-like_C"/>
</dbReference>
<comment type="catalytic activity">
    <reaction evidence="7">
        <text>Couples ATP hydrolysis with the unwinding of duplex DNA by translocating in the 3'-5' direction.</text>
        <dbReference type="EC" id="5.6.2.4"/>
    </reaction>
</comment>
<evidence type="ECO:0000256" key="10">
    <source>
        <dbReference type="PROSITE-ProRule" id="PRU00560"/>
    </source>
</evidence>
<sequence length="606" mass="64484">MPPVSWTAGAACCSRGRWEAAHAARRALPKPSPPPLPTPAPPPPPPPNGRSGVLAALDPEQAAAAAAPGPLLVIAGPGSGKTRLLTHRLAHLILEQGVPASACLAVTFTRKATHELKTQLRSLLGDALPEVHSFHSLGLSILRAHADVLGLPPDFRIADDSERRSVLAQALGLSHDKAGALLKTLSALKRTGQTGTPAEEQARAVLEAESRAQAWVDLDDLVSGAVSVLDSSPAVGESWRRRFAHIVADEFQDVDESQYRLLHQLAGPGSLCVIGDPHQAIYGFRGADAGCFARFATDWPEAPEVRLFRNYRSSGTIVEAAAALIGQPADGQTRGREEPIVVQASPTAQAEAEGVVATLEHLMGGHDLLAAGRIAGQDRPLSFADVAVLYRTDAQAEAFRGAFDRAGIPYRKSSPAPLAQHPGVRAVLAALETLPPGPPLRECVRAAVASAQGEAPEASRLARDWLVALIDDGVDDLERLREACALMTEADFHDQRGDRVSLLTMHAAKGLEFPVVFVTGLEDGLMPLSWGGASPDPAALAEERRLLYVALTRARDRLILTHARERFWHGAVRARVPSSFLADLPAEFLGRPTGGAPRRARQLTLF</sequence>
<dbReference type="PANTHER" id="PTHR11070">
    <property type="entry name" value="UVRD / RECB / PCRA DNA HELICASE FAMILY MEMBER"/>
    <property type="match status" value="1"/>
</dbReference>
<feature type="domain" description="UvrD-like helicase C-terminal" evidence="13">
    <location>
        <begin position="309"/>
        <end position="556"/>
    </location>
</feature>
<keyword evidence="5 10" id="KW-0067">ATP-binding</keyword>
<reference evidence="14 15" key="1">
    <citation type="submission" date="2012-02" db="EMBL/GenBank/DDBJ databases">
        <title>Shotgun genome sequence of Phaeospirillum photometricum DSM 122.</title>
        <authorList>
            <person name="Duquesne K."/>
            <person name="Sturgis J."/>
        </authorList>
    </citation>
    <scope>NUCLEOTIDE SEQUENCE [LARGE SCALE GENOMIC DNA]</scope>
    <source>
        <strain evidence="15">DSM122</strain>
    </source>
</reference>
<name>H6SM41_PARPM</name>
<comment type="similarity">
    <text evidence="1">Belongs to the helicase family. UvrD subfamily.</text>
</comment>
<proteinExistence type="inferred from homology"/>
<dbReference type="EC" id="5.6.2.4" evidence="8"/>